<proteinExistence type="inferred from homology"/>
<dbReference type="InterPro" id="IPR002401">
    <property type="entry name" value="Cyt_P450_E_grp-I"/>
</dbReference>
<evidence type="ECO:0000256" key="7">
    <source>
        <dbReference type="ARBA" id="ARBA00023033"/>
    </source>
</evidence>
<keyword evidence="4" id="KW-0479">Metal-binding</keyword>
<dbReference type="PANTHER" id="PTHR24279:SF120">
    <property type="entry name" value="CYTOCHROME P450"/>
    <property type="match status" value="1"/>
</dbReference>
<keyword evidence="5" id="KW-0560">Oxidoreductase</keyword>
<dbReference type="InterPro" id="IPR050479">
    <property type="entry name" value="CYP11_CYP27_families"/>
</dbReference>
<dbReference type="InterPro" id="IPR001128">
    <property type="entry name" value="Cyt_P450"/>
</dbReference>
<dbReference type="PRINTS" id="PR00463">
    <property type="entry name" value="EP450I"/>
</dbReference>
<dbReference type="GO" id="GO:0004497">
    <property type="term" value="F:monooxygenase activity"/>
    <property type="evidence" value="ECO:0007669"/>
    <property type="project" value="UniProtKB-KW"/>
</dbReference>
<dbReference type="AlphaFoldDB" id="A0A8J5JZ04"/>
<organism evidence="8 9">
    <name type="scientific">Homarus americanus</name>
    <name type="common">American lobster</name>
    <dbReference type="NCBI Taxonomy" id="6706"/>
    <lineage>
        <taxon>Eukaryota</taxon>
        <taxon>Metazoa</taxon>
        <taxon>Ecdysozoa</taxon>
        <taxon>Arthropoda</taxon>
        <taxon>Crustacea</taxon>
        <taxon>Multicrustacea</taxon>
        <taxon>Malacostraca</taxon>
        <taxon>Eumalacostraca</taxon>
        <taxon>Eucarida</taxon>
        <taxon>Decapoda</taxon>
        <taxon>Pleocyemata</taxon>
        <taxon>Astacidea</taxon>
        <taxon>Nephropoidea</taxon>
        <taxon>Nephropidae</taxon>
        <taxon>Homarus</taxon>
    </lineage>
</organism>
<gene>
    <name evidence="8" type="primary">Cyp44A1-L1</name>
    <name evidence="8" type="ORF">Hamer_G004915</name>
</gene>
<keyword evidence="7" id="KW-0503">Monooxygenase</keyword>
<reference evidence="8" key="1">
    <citation type="journal article" date="2021" name="Sci. Adv.">
        <title>The American lobster genome reveals insights on longevity, neural, and immune adaptations.</title>
        <authorList>
            <person name="Polinski J.M."/>
            <person name="Zimin A.V."/>
            <person name="Clark K.F."/>
            <person name="Kohn A.B."/>
            <person name="Sadowski N."/>
            <person name="Timp W."/>
            <person name="Ptitsyn A."/>
            <person name="Khanna P."/>
            <person name="Romanova D.Y."/>
            <person name="Williams P."/>
            <person name="Greenwood S.J."/>
            <person name="Moroz L.L."/>
            <person name="Walt D.R."/>
            <person name="Bodnar A.G."/>
        </authorList>
    </citation>
    <scope>NUCLEOTIDE SEQUENCE</scope>
    <source>
        <strain evidence="8">GMGI-L3</strain>
    </source>
</reference>
<comment type="cofactor">
    <cofactor evidence="1">
        <name>heme</name>
        <dbReference type="ChEBI" id="CHEBI:30413"/>
    </cofactor>
</comment>
<dbReference type="GO" id="GO:0005506">
    <property type="term" value="F:iron ion binding"/>
    <property type="evidence" value="ECO:0007669"/>
    <property type="project" value="InterPro"/>
</dbReference>
<evidence type="ECO:0000256" key="2">
    <source>
        <dbReference type="ARBA" id="ARBA00010617"/>
    </source>
</evidence>
<dbReference type="GO" id="GO:0020037">
    <property type="term" value="F:heme binding"/>
    <property type="evidence" value="ECO:0007669"/>
    <property type="project" value="InterPro"/>
</dbReference>
<evidence type="ECO:0000313" key="8">
    <source>
        <dbReference type="EMBL" id="KAG7165131.1"/>
    </source>
</evidence>
<dbReference type="Pfam" id="PF00067">
    <property type="entry name" value="p450"/>
    <property type="match status" value="1"/>
</dbReference>
<keyword evidence="9" id="KW-1185">Reference proteome</keyword>
<dbReference type="CDD" id="cd11054">
    <property type="entry name" value="CYP24A1-like"/>
    <property type="match status" value="1"/>
</dbReference>
<keyword evidence="6" id="KW-0408">Iron</keyword>
<comment type="caution">
    <text evidence="8">The sequence shown here is derived from an EMBL/GenBank/DDBJ whole genome shotgun (WGS) entry which is preliminary data.</text>
</comment>
<dbReference type="GO" id="GO:0016705">
    <property type="term" value="F:oxidoreductase activity, acting on paired donors, with incorporation or reduction of molecular oxygen"/>
    <property type="evidence" value="ECO:0007669"/>
    <property type="project" value="InterPro"/>
</dbReference>
<dbReference type="PANTHER" id="PTHR24279">
    <property type="entry name" value="CYTOCHROME P450"/>
    <property type="match status" value="1"/>
</dbReference>
<dbReference type="InterPro" id="IPR036396">
    <property type="entry name" value="Cyt_P450_sf"/>
</dbReference>
<evidence type="ECO:0000256" key="4">
    <source>
        <dbReference type="ARBA" id="ARBA00022723"/>
    </source>
</evidence>
<evidence type="ECO:0000256" key="1">
    <source>
        <dbReference type="ARBA" id="ARBA00001971"/>
    </source>
</evidence>
<comment type="similarity">
    <text evidence="2">Belongs to the cytochrome P450 family.</text>
</comment>
<evidence type="ECO:0000313" key="9">
    <source>
        <dbReference type="Proteomes" id="UP000747542"/>
    </source>
</evidence>
<name>A0A8J5JZ04_HOMAM</name>
<feature type="non-terminal residue" evidence="8">
    <location>
        <position position="1"/>
    </location>
</feature>
<evidence type="ECO:0000256" key="6">
    <source>
        <dbReference type="ARBA" id="ARBA00023004"/>
    </source>
</evidence>
<dbReference type="Gene3D" id="1.10.630.10">
    <property type="entry name" value="Cytochrome P450"/>
    <property type="match status" value="1"/>
</dbReference>
<evidence type="ECO:0000256" key="3">
    <source>
        <dbReference type="ARBA" id="ARBA00022617"/>
    </source>
</evidence>
<dbReference type="SUPFAM" id="SSF48264">
    <property type="entry name" value="Cytochrome P450"/>
    <property type="match status" value="1"/>
</dbReference>
<sequence length="480" mass="55758">MRQMWQCILHHRWKVVMGLRSLNKPHQNVRYQSSTVKSSISERHLQAAKPFSSIPGPIDYQSSVHCCHINLKSLTYHEEVCKLYHKYGPLVRENFGSRTVIHVFDPADIRAIYESDGRTPYVTPLQDTTLSYRQHKNMSLGLGYLNGEEWYQLRRAVQPAMLRPKETSYYFALQDSVAKTAVEKLQEVNQEYSSKLHLFIGKWILESATKCCLEKSLGCFSGGDKEDLAQKMVQADIEIFKLAGERKFSLQLHQFFRTRKSNKLHKAQDFFYGESLKNIFETMDEIKSLVAEKKLKDGQFKFLAYLMSLEDISEKDTAPTLLANLYCLALNPDVQERLYQEIKTHVNPDVSLTVHVVNKLHYLKAFIKEVFRFYPIGEAVQRILQKDLVLSGYHVPAGTCVDLNAYIWLRSNHYFKDPDTLCPERWLRDSSKTAKIDPYILNPFSRRFAEQDLYVGLCRLLLKFQVAASENVPPHQEWNI</sequence>
<dbReference type="EMBL" id="JAHLQT010024847">
    <property type="protein sequence ID" value="KAG7165131.1"/>
    <property type="molecule type" value="Genomic_DNA"/>
</dbReference>
<keyword evidence="3" id="KW-0349">Heme</keyword>
<accession>A0A8J5JZ04</accession>
<dbReference type="Proteomes" id="UP000747542">
    <property type="component" value="Unassembled WGS sequence"/>
</dbReference>
<protein>
    <submittedName>
        <fullName evidence="8">Cytochrome P450 CYP44-like 1</fullName>
    </submittedName>
</protein>
<evidence type="ECO:0000256" key="5">
    <source>
        <dbReference type="ARBA" id="ARBA00023002"/>
    </source>
</evidence>